<dbReference type="Proteomes" id="UP000094578">
    <property type="component" value="Unassembled WGS sequence"/>
</dbReference>
<dbReference type="RefSeq" id="WP_069327006.1">
    <property type="nucleotide sequence ID" value="NZ_MDER01000032.1"/>
</dbReference>
<evidence type="ECO:0000313" key="1">
    <source>
        <dbReference type="EMBL" id="ODP29062.1"/>
    </source>
</evidence>
<dbReference type="AlphaFoldDB" id="A0A1E3L5H1"/>
<reference evidence="1 2" key="1">
    <citation type="submission" date="2016-08" db="EMBL/GenBank/DDBJ databases">
        <title>Genome sequencing of Paenibacillus sp. TI45-13ar, isolated from Korean traditional nuruk.</title>
        <authorList>
            <person name="Kim S.-J."/>
        </authorList>
    </citation>
    <scope>NUCLEOTIDE SEQUENCE [LARGE SCALE GENOMIC DNA]</scope>
    <source>
        <strain evidence="1 2">TI45-13ar</strain>
    </source>
</reference>
<dbReference type="EMBL" id="MDER01000032">
    <property type="protein sequence ID" value="ODP29062.1"/>
    <property type="molecule type" value="Genomic_DNA"/>
</dbReference>
<name>A0A1E3L5H1_9BACL</name>
<gene>
    <name evidence="1" type="ORF">PTI45_01573</name>
</gene>
<comment type="caution">
    <text evidence="1">The sequence shown here is derived from an EMBL/GenBank/DDBJ whole genome shotgun (WGS) entry which is preliminary data.</text>
</comment>
<protein>
    <submittedName>
        <fullName evidence="1">Uncharacterized protein</fullName>
    </submittedName>
</protein>
<accession>A0A1E3L5H1</accession>
<organism evidence="1 2">
    <name type="scientific">Paenibacillus nuruki</name>
    <dbReference type="NCBI Taxonomy" id="1886670"/>
    <lineage>
        <taxon>Bacteria</taxon>
        <taxon>Bacillati</taxon>
        <taxon>Bacillota</taxon>
        <taxon>Bacilli</taxon>
        <taxon>Bacillales</taxon>
        <taxon>Paenibacillaceae</taxon>
        <taxon>Paenibacillus</taxon>
    </lineage>
</organism>
<sequence>MSYQQLTYTIDSNGTIYDNDSIEASVISDIVLDFQTGIYDYLILTPSQPIEHSIYIQAASEQHEGEGMVIEIRFVPEEDPSAFQHYAYHTSNHQEIIQILLDYWTQQKLPDLTNWHNITNEF</sequence>
<evidence type="ECO:0000313" key="2">
    <source>
        <dbReference type="Proteomes" id="UP000094578"/>
    </source>
</evidence>
<keyword evidence="2" id="KW-1185">Reference proteome</keyword>
<proteinExistence type="predicted"/>